<evidence type="ECO:0000256" key="4">
    <source>
        <dbReference type="ARBA" id="ARBA00022729"/>
    </source>
</evidence>
<dbReference type="SUPFAM" id="SSF53850">
    <property type="entry name" value="Periplasmic binding protein-like II"/>
    <property type="match status" value="1"/>
</dbReference>
<reference evidence="8" key="1">
    <citation type="journal article" date="2014" name="BMC Genomics">
        <title>Genome sequencing of two Neorhizobium galegae strains reveals a noeT gene responsible for the unusual acetylation of the nodulation factors.</title>
        <authorList>
            <person name="Osterman J."/>
            <person name="Marsh J."/>
            <person name="Laine P.K."/>
            <person name="Zeng Z."/>
            <person name="Alatalo E."/>
            <person name="Sullivan J.T."/>
            <person name="Young J.P."/>
            <person name="Thomas-Oates J."/>
            <person name="Paulin L."/>
            <person name="Lindstrom K."/>
        </authorList>
    </citation>
    <scope>NUCLEOTIDE SEQUENCE [LARGE SCALE GENOMIC DNA]</scope>
    <source>
        <strain evidence="8">HAMBI 540</strain>
    </source>
</reference>
<sequence>MTILKTFRTAALAAVLLGGVSGAALAADLTIGVRAGPLSVDPHFTAAGTHAEAVKHIYDSLVKSGNNLELEPGLATSWTAVDSTTWEFKLRPGVKFHDGSDFTAEDVKFSIERIPAVTGPNPTTIYVRRVRGIEIVDPLTIRIKTDGPAPNLPNDFIRLFIVSHTAAKDFSANADKASEGFNSGKAAIGTGPYKFVSWTPKEQLVLQKFDGYWGEKEPWDKVTRKEIPNDAARVAQLKAGQVDLISRIPASDVPTLEKDTKLTVVRQNSVYLFNIAFDFREKPPQVSAKDGSPLPKNPFLDPKVREAFDLAIDRETITEIAMEGMGAVQSQLVTPNIFGWNPAVKSTKADPAKAKKLLAEAGYPNGFKVTFSFTNDRLPGDKDVGTTIAQMLTAVGIQAEANAQPGAVFFPANTRGDYSMAMSGWGTLTGESNYTLSSLAHSNDPNTKLGAFNLRGYVNKTMDKLIEDAAVEMDPKKREKFLMDANALVSTDRPYLAIASTVSAWGMKKGITIVPRSDEDTLAMNIRPAK</sequence>
<dbReference type="InterPro" id="IPR000914">
    <property type="entry name" value="SBP_5_dom"/>
</dbReference>
<keyword evidence="4 5" id="KW-0732">Signal</keyword>
<dbReference type="CDD" id="cd08498">
    <property type="entry name" value="PBP2_NikA_DppA_OppA_like_2"/>
    <property type="match status" value="1"/>
</dbReference>
<feature type="chain" id="PRO_5001653221" evidence="5">
    <location>
        <begin position="27"/>
        <end position="530"/>
    </location>
</feature>
<dbReference type="PIRSF" id="PIRSF002741">
    <property type="entry name" value="MppA"/>
    <property type="match status" value="1"/>
</dbReference>
<dbReference type="Gene3D" id="3.10.105.10">
    <property type="entry name" value="Dipeptide-binding Protein, Domain 3"/>
    <property type="match status" value="1"/>
</dbReference>
<dbReference type="PANTHER" id="PTHR30290">
    <property type="entry name" value="PERIPLASMIC BINDING COMPONENT OF ABC TRANSPORTER"/>
    <property type="match status" value="1"/>
</dbReference>
<dbReference type="Pfam" id="PF00496">
    <property type="entry name" value="SBP_bac_5"/>
    <property type="match status" value="1"/>
</dbReference>
<accession>A0A068SQK2</accession>
<dbReference type="HOGENOM" id="CLU_017028_7_4_5"/>
<protein>
    <submittedName>
        <fullName evidence="7">Extracellular solute-binding protein, family 5 middle family protein 23</fullName>
    </submittedName>
</protein>
<evidence type="ECO:0000256" key="1">
    <source>
        <dbReference type="ARBA" id="ARBA00004418"/>
    </source>
</evidence>
<feature type="signal peptide" evidence="5">
    <location>
        <begin position="1"/>
        <end position="26"/>
    </location>
</feature>
<organism evidence="7 8">
    <name type="scientific">Neorhizobium galegae bv. orientalis str. HAMBI 540</name>
    <dbReference type="NCBI Taxonomy" id="1028800"/>
    <lineage>
        <taxon>Bacteria</taxon>
        <taxon>Pseudomonadati</taxon>
        <taxon>Pseudomonadota</taxon>
        <taxon>Alphaproteobacteria</taxon>
        <taxon>Hyphomicrobiales</taxon>
        <taxon>Rhizobiaceae</taxon>
        <taxon>Rhizobium/Agrobacterium group</taxon>
        <taxon>Neorhizobium</taxon>
    </lineage>
</organism>
<keyword evidence="3" id="KW-0813">Transport</keyword>
<dbReference type="eggNOG" id="COG0747">
    <property type="taxonomic scope" value="Bacteria"/>
</dbReference>
<proteinExistence type="inferred from homology"/>
<dbReference type="AlphaFoldDB" id="A0A068SQK2"/>
<dbReference type="PATRIC" id="fig|1028800.3.peg.2339"/>
<name>A0A068SQK2_NEOGA</name>
<evidence type="ECO:0000256" key="3">
    <source>
        <dbReference type="ARBA" id="ARBA00022448"/>
    </source>
</evidence>
<dbReference type="GO" id="GO:1904680">
    <property type="term" value="F:peptide transmembrane transporter activity"/>
    <property type="evidence" value="ECO:0007669"/>
    <property type="project" value="TreeGrafter"/>
</dbReference>
<dbReference type="EMBL" id="HG938353">
    <property type="protein sequence ID" value="CDN48478.1"/>
    <property type="molecule type" value="Genomic_DNA"/>
</dbReference>
<dbReference type="InterPro" id="IPR039424">
    <property type="entry name" value="SBP_5"/>
</dbReference>
<dbReference type="GeneID" id="24257981"/>
<dbReference type="GO" id="GO:0030288">
    <property type="term" value="C:outer membrane-bounded periplasmic space"/>
    <property type="evidence" value="ECO:0007669"/>
    <property type="project" value="UniProtKB-ARBA"/>
</dbReference>
<evidence type="ECO:0000256" key="5">
    <source>
        <dbReference type="SAM" id="SignalP"/>
    </source>
</evidence>
<dbReference type="GO" id="GO:0043190">
    <property type="term" value="C:ATP-binding cassette (ABC) transporter complex"/>
    <property type="evidence" value="ECO:0007669"/>
    <property type="project" value="InterPro"/>
</dbReference>
<dbReference type="Gene3D" id="3.40.190.10">
    <property type="entry name" value="Periplasmic binding protein-like II"/>
    <property type="match status" value="1"/>
</dbReference>
<dbReference type="PANTHER" id="PTHR30290:SF9">
    <property type="entry name" value="OLIGOPEPTIDE-BINDING PROTEIN APPA"/>
    <property type="match status" value="1"/>
</dbReference>
<feature type="domain" description="Solute-binding protein family 5" evidence="6">
    <location>
        <begin position="69"/>
        <end position="444"/>
    </location>
</feature>
<dbReference type="RefSeq" id="WP_038587883.1">
    <property type="nucleotide sequence ID" value="NZ_HG938353.1"/>
</dbReference>
<dbReference type="OrthoDB" id="9803988at2"/>
<comment type="subcellular location">
    <subcellularLocation>
        <location evidence="1">Periplasm</location>
    </subcellularLocation>
</comment>
<comment type="similarity">
    <text evidence="2">Belongs to the bacterial solute-binding protein 5 family.</text>
</comment>
<gene>
    <name evidence="7" type="ORF">RG540_CH23100</name>
</gene>
<evidence type="ECO:0000313" key="8">
    <source>
        <dbReference type="Proteomes" id="UP000028181"/>
    </source>
</evidence>
<dbReference type="InterPro" id="IPR030678">
    <property type="entry name" value="Peptide/Ni-bd"/>
</dbReference>
<evidence type="ECO:0000259" key="6">
    <source>
        <dbReference type="Pfam" id="PF00496"/>
    </source>
</evidence>
<evidence type="ECO:0000313" key="7">
    <source>
        <dbReference type="EMBL" id="CDN48478.1"/>
    </source>
</evidence>
<dbReference type="Gene3D" id="3.90.76.10">
    <property type="entry name" value="Dipeptide-binding Protein, Domain 1"/>
    <property type="match status" value="1"/>
</dbReference>
<keyword evidence="8" id="KW-1185">Reference proteome</keyword>
<evidence type="ECO:0000256" key="2">
    <source>
        <dbReference type="ARBA" id="ARBA00005695"/>
    </source>
</evidence>
<dbReference type="KEGG" id="ngg:RG540_CH23100"/>
<dbReference type="Proteomes" id="UP000028181">
    <property type="component" value="Chromosome I"/>
</dbReference>
<dbReference type="GO" id="GO:0015833">
    <property type="term" value="P:peptide transport"/>
    <property type="evidence" value="ECO:0007669"/>
    <property type="project" value="TreeGrafter"/>
</dbReference>